<sequence length="242" mass="26602">MLPRSPKFIQSPYSKKRIWKPSSTQKNGPTRVTQSSSLPSHNKLESRSSSKHTRRADWYKQDRIYAALGDCLSGIQKHVNSIKQISSGGVNSENAQEVAWAFLRELKEILNLINECLRRIKHGDFPLPSAKPGFFGHASIIDICRVIADILTEIRDCFQTVSDASKYFPIIQNICGDTLNQISGGVANLIIASSGQLGGIIRFIARLFSGTPGFFNSVGFGFGNIPGILAGSGGSRELERFM</sequence>
<gene>
    <name evidence="2" type="ORF">PSTG_06058</name>
</gene>
<dbReference type="AlphaFoldDB" id="A0A0L0VN12"/>
<dbReference type="EMBL" id="AJIL01000035">
    <property type="protein sequence ID" value="KNF00646.1"/>
    <property type="molecule type" value="Genomic_DNA"/>
</dbReference>
<keyword evidence="3" id="KW-1185">Reference proteome</keyword>
<proteinExistence type="predicted"/>
<evidence type="ECO:0000313" key="2">
    <source>
        <dbReference type="EMBL" id="KNF00646.1"/>
    </source>
</evidence>
<feature type="compositionally biased region" description="Polar residues" evidence="1">
    <location>
        <begin position="21"/>
        <end position="40"/>
    </location>
</feature>
<dbReference type="Proteomes" id="UP000054564">
    <property type="component" value="Unassembled WGS sequence"/>
</dbReference>
<evidence type="ECO:0000256" key="1">
    <source>
        <dbReference type="SAM" id="MobiDB-lite"/>
    </source>
</evidence>
<organism evidence="2 3">
    <name type="scientific">Puccinia striiformis f. sp. tritici PST-78</name>
    <dbReference type="NCBI Taxonomy" id="1165861"/>
    <lineage>
        <taxon>Eukaryota</taxon>
        <taxon>Fungi</taxon>
        <taxon>Dikarya</taxon>
        <taxon>Basidiomycota</taxon>
        <taxon>Pucciniomycotina</taxon>
        <taxon>Pucciniomycetes</taxon>
        <taxon>Pucciniales</taxon>
        <taxon>Pucciniaceae</taxon>
        <taxon>Puccinia</taxon>
    </lineage>
</organism>
<reference evidence="3" key="1">
    <citation type="submission" date="2014-03" db="EMBL/GenBank/DDBJ databases">
        <title>The Genome Sequence of Puccinia striiformis f. sp. tritici PST-78.</title>
        <authorList>
            <consortium name="The Broad Institute Genome Sequencing Platform"/>
            <person name="Cuomo C."/>
            <person name="Hulbert S."/>
            <person name="Chen X."/>
            <person name="Walker B."/>
            <person name="Young S.K."/>
            <person name="Zeng Q."/>
            <person name="Gargeya S."/>
            <person name="Fitzgerald M."/>
            <person name="Haas B."/>
            <person name="Abouelleil A."/>
            <person name="Alvarado L."/>
            <person name="Arachchi H.M."/>
            <person name="Berlin A.M."/>
            <person name="Chapman S.B."/>
            <person name="Goldberg J."/>
            <person name="Griggs A."/>
            <person name="Gujja S."/>
            <person name="Hansen M."/>
            <person name="Howarth C."/>
            <person name="Imamovic A."/>
            <person name="Larimer J."/>
            <person name="McCowan C."/>
            <person name="Montmayeur A."/>
            <person name="Murphy C."/>
            <person name="Neiman D."/>
            <person name="Pearson M."/>
            <person name="Priest M."/>
            <person name="Roberts A."/>
            <person name="Saif S."/>
            <person name="Shea T."/>
            <person name="Sisk P."/>
            <person name="Sykes S."/>
            <person name="Wortman J."/>
            <person name="Nusbaum C."/>
            <person name="Birren B."/>
        </authorList>
    </citation>
    <scope>NUCLEOTIDE SEQUENCE [LARGE SCALE GENOMIC DNA]</scope>
    <source>
        <strain evidence="3">race PST-78</strain>
    </source>
</reference>
<comment type="caution">
    <text evidence="2">The sequence shown here is derived from an EMBL/GenBank/DDBJ whole genome shotgun (WGS) entry which is preliminary data.</text>
</comment>
<feature type="region of interest" description="Disordered" evidence="1">
    <location>
        <begin position="1"/>
        <end position="55"/>
    </location>
</feature>
<accession>A0A0L0VN12</accession>
<protein>
    <submittedName>
        <fullName evidence="2">Uncharacterized protein</fullName>
    </submittedName>
</protein>
<name>A0A0L0VN12_9BASI</name>
<dbReference type="OrthoDB" id="2503485at2759"/>
<evidence type="ECO:0000313" key="3">
    <source>
        <dbReference type="Proteomes" id="UP000054564"/>
    </source>
</evidence>